<dbReference type="SUPFAM" id="SSF51045">
    <property type="entry name" value="WW domain"/>
    <property type="match status" value="1"/>
</dbReference>
<keyword evidence="8" id="KW-0498">Mitosis</keyword>
<dbReference type="OrthoDB" id="6344460at2759"/>
<protein>
    <recommendedName>
        <fullName evidence="17">Cyclin-dependent kinases regulatory subunit</fullName>
    </recommendedName>
</protein>
<evidence type="ECO:0000256" key="13">
    <source>
        <dbReference type="ARBA" id="ARBA00023242"/>
    </source>
</evidence>
<dbReference type="GO" id="GO:0016538">
    <property type="term" value="F:cyclin-dependent protein serine/threonine kinase regulator activity"/>
    <property type="evidence" value="ECO:0007669"/>
    <property type="project" value="InterPro"/>
</dbReference>
<feature type="compositionally biased region" description="Basic and acidic residues" evidence="19">
    <location>
        <begin position="125"/>
        <end position="142"/>
    </location>
</feature>
<evidence type="ECO:0000256" key="12">
    <source>
        <dbReference type="ARBA" id="ARBA00023212"/>
    </source>
</evidence>
<evidence type="ECO:0000256" key="9">
    <source>
        <dbReference type="ARBA" id="ARBA00022794"/>
    </source>
</evidence>
<dbReference type="GO" id="GO:0051301">
    <property type="term" value="P:cell division"/>
    <property type="evidence" value="ECO:0007669"/>
    <property type="project" value="UniProtKB-UniRule"/>
</dbReference>
<accession>A0A812EZF6</accession>
<evidence type="ECO:0000256" key="8">
    <source>
        <dbReference type="ARBA" id="ARBA00022776"/>
    </source>
</evidence>
<evidence type="ECO:0000256" key="17">
    <source>
        <dbReference type="RuleBase" id="RU311113"/>
    </source>
</evidence>
<dbReference type="InterPro" id="IPR036858">
    <property type="entry name" value="Cyclin-dep_kinase_reg-sub_sf"/>
</dbReference>
<dbReference type="FunFam" id="3.30.1470.10:FF:000001">
    <property type="entry name" value="Centrosomal protein of 164 kDa"/>
    <property type="match status" value="1"/>
</dbReference>
<dbReference type="Proteomes" id="UP000597762">
    <property type="component" value="Unassembled WGS sequence"/>
</dbReference>
<keyword evidence="4" id="KW-0963">Cytoplasm</keyword>
<feature type="region of interest" description="Disordered" evidence="19">
    <location>
        <begin position="869"/>
        <end position="946"/>
    </location>
</feature>
<dbReference type="Gene3D" id="3.30.170.10">
    <property type="entry name" value="Cyclin-dependent kinase, regulatory subunit"/>
    <property type="match status" value="1"/>
</dbReference>
<comment type="similarity">
    <text evidence="3 17">Belongs to the CKS family.</text>
</comment>
<dbReference type="InterPro" id="IPR036020">
    <property type="entry name" value="WW_dom_sf"/>
</dbReference>
<feature type="compositionally biased region" description="Acidic residues" evidence="19">
    <location>
        <begin position="891"/>
        <end position="908"/>
    </location>
</feature>
<evidence type="ECO:0000256" key="15">
    <source>
        <dbReference type="ARBA" id="ARBA00056906"/>
    </source>
</evidence>
<evidence type="ECO:0000259" key="20">
    <source>
        <dbReference type="PROSITE" id="PS50020"/>
    </source>
</evidence>
<gene>
    <name evidence="21" type="ORF">SPHA_79976</name>
</gene>
<evidence type="ECO:0000256" key="14">
    <source>
        <dbReference type="ARBA" id="ARBA00023306"/>
    </source>
</evidence>
<dbReference type="PANTHER" id="PTHR21715">
    <property type="entry name" value="RH04127P"/>
    <property type="match status" value="1"/>
</dbReference>
<dbReference type="Pfam" id="PF01111">
    <property type="entry name" value="CKS"/>
    <property type="match status" value="1"/>
</dbReference>
<evidence type="ECO:0000256" key="5">
    <source>
        <dbReference type="ARBA" id="ARBA00022553"/>
    </source>
</evidence>
<dbReference type="SMART" id="SM01084">
    <property type="entry name" value="CKS"/>
    <property type="match status" value="1"/>
</dbReference>
<comment type="caution">
    <text evidence="21">The sequence shown here is derived from an EMBL/GenBank/DDBJ whole genome shotgun (WGS) entry which is preliminary data.</text>
</comment>
<keyword evidence="9" id="KW-0970">Cilium biogenesis/degradation</keyword>
<reference evidence="21" key="1">
    <citation type="submission" date="2021-01" db="EMBL/GenBank/DDBJ databases">
        <authorList>
            <person name="Li R."/>
            <person name="Bekaert M."/>
        </authorList>
    </citation>
    <scope>NUCLEOTIDE SEQUENCE</scope>
    <source>
        <strain evidence="21">Farmed</strain>
    </source>
</reference>
<evidence type="ECO:0000313" key="22">
    <source>
        <dbReference type="Proteomes" id="UP000597762"/>
    </source>
</evidence>
<dbReference type="SMART" id="SM00456">
    <property type="entry name" value="WW"/>
    <property type="match status" value="1"/>
</dbReference>
<keyword evidence="6 17" id="KW-0132">Cell division</keyword>
<comment type="subunit">
    <text evidence="16">Interacts (via N-terminus) with ATRIP. Interacts with ATM, ATR and MDC1. Interacts with XPA (via N-terminus) upon UV irradiation. Interacts with CEP83, CCDC92, TTBK2, DVL3, NPHP3 and weakly with NPHP4. Interacts with DZIP1.</text>
</comment>
<dbReference type="Gene3D" id="3.30.1470.10">
    <property type="entry name" value="Photosystem I PsaD, reaction center subunit II"/>
    <property type="match status" value="1"/>
</dbReference>
<dbReference type="PRINTS" id="PR00296">
    <property type="entry name" value="CYCLINKINASE"/>
</dbReference>
<dbReference type="SUPFAM" id="SSF55637">
    <property type="entry name" value="Cell cycle regulatory proteins"/>
    <property type="match status" value="1"/>
</dbReference>
<evidence type="ECO:0000256" key="6">
    <source>
        <dbReference type="ARBA" id="ARBA00022618"/>
    </source>
</evidence>
<evidence type="ECO:0000256" key="7">
    <source>
        <dbReference type="ARBA" id="ARBA00022763"/>
    </source>
</evidence>
<feature type="region of interest" description="Disordered" evidence="19">
    <location>
        <begin position="1097"/>
        <end position="1118"/>
    </location>
</feature>
<keyword evidence="7" id="KW-0227">DNA damage</keyword>
<dbReference type="CDD" id="cd00201">
    <property type="entry name" value="WW"/>
    <property type="match status" value="1"/>
</dbReference>
<comment type="function">
    <text evidence="15">Plays a role in microtubule organization and/or maintenance for the formation of primary cilia (PC), a microtubule-based structure that protrudes from the surface of epithelial cells. Plays a critical role in G2/M checkpoint and nuclear divisions. A key player in the DNA damage-activated ATR/ATM signaling cascade since it is required for the proper phosphorylation of H2AX, RPA, CHEK2 and CHEK1. Plays a critical role in chromosome segregation, acting as a mediator required for the maintenance of genomic stability through modulation of MDC1, RPA and CHEK1.</text>
</comment>
<keyword evidence="5" id="KW-0597">Phosphoprotein</keyword>
<sequence length="1219" mass="140624">MLSAIDKTFLNRKVFLSNMNINGQIILEENFDENYLPTEEEVFEYARTIDIDPINETHLMWIAREGISAPLPKHWKPCQDPHGSIYYFNFANGDSIWDHPCDEHYKKLVESERRKSALMKNSPAESKKIKPLDAKKKKEKTENNDLRIGTPKASYSMGTPSLHKGSPTLAPLKSGNQLAPLRGSNIPNVKSSLNTTGSSPKTGISQSMNVTSSMSVPVYSTEFEDEAEQANLNSKFNLNVEAQDISALKFENPVNPIIVQQETESESEDYGKDVDFGIDKGLSEKIMDIENLELAVRGSLEKDFEGTLSMKSSARDEGAGKMISPLIADTSNEERLIRANLAAVAAERRANLEASKLEMEEEEEKLEAKKKQSIQGLQQKMDEELRKTEMEMRQNKERRLAELKKEIEKEEEEEIEKLKKEKEQHIKDELDASLDKIREEISRLHQEDQSSLEKEKESLLEDLKEKVKKALQEEEERLANEKQMQFEKISADYHDELEQMKMELQEEHEDKMESVRNELMAKHEMELSELKKSQEKLHEENMKFQQREMESSKQRQRAMEDLEKGLDDVLKQRREDLRQQHQREMEEIKAEYNRIIERMKEDFKEQEGMQKKSLEEMLSVELKSMKKEHTKQIENLTQELATEKSITQAKLEREKNILTQKSQELNVWRTELEKMSNELSLKEMALKERKQMYQVEQNEIIQEYMNIKNPQNLELKDKIKGDQAQSSSDDLMEEPYLAQQKSGFKTKIDEKQGNQSMSNIHIDSSFNVAPDNMKRRKSVPCLSSMTRPVESQIVNGHMHPTVLPASFAQRNSITKNSASCALLEELRNNLENIIYKFDQLESCMHADRNRIQGRNKKQAMHRNFAQPVVESDNDSMGEAPLPDSHLPTVDLEAEGDDEDEQSTTDDDSYNNLIKLLKNAQSNSQPKSVPQNNGDGKIPNGISQPDAVSDNQHLRKIIGDLCKLIENESALSAKQTPVCSNPVEAANAILQSNVHLSEFPNHATNNTSNVHFMHQRNSKLGNRLALEGPKLTPSNFSFQYVPAKDLLRDLRRISNIKPTVSAADWLPEQRNPLPRQDKTSLTNFTQLYTTDMPNLNHHMDNFPSEPLRSSTPLKRTRPPRLKLDSNNQISIQYPWIFLLILRVQIVDFIDCKYYDDKYEYRHVILPSDIAKLVPKNHLMTETEWRNLGVQQSPGWIHYMVHSPEPHVLLFRRPLEIREKS</sequence>
<feature type="domain" description="WW" evidence="20">
    <location>
        <begin position="69"/>
        <end position="102"/>
    </location>
</feature>
<feature type="compositionally biased region" description="Polar residues" evidence="19">
    <location>
        <begin position="918"/>
        <end position="933"/>
    </location>
</feature>
<proteinExistence type="inferred from homology"/>
<comment type="function">
    <text evidence="17">Binds to the catalytic subunit of the cyclin dependent kinases and is essential for their biological function.</text>
</comment>
<dbReference type="PROSITE" id="PS00945">
    <property type="entry name" value="CKS_2"/>
    <property type="match status" value="1"/>
</dbReference>
<keyword evidence="12" id="KW-0206">Cytoskeleton</keyword>
<keyword evidence="14 17" id="KW-0131">Cell cycle</keyword>
<comment type="subcellular location">
    <subcellularLocation>
        <location evidence="1">Cytoplasm</location>
        <location evidence="1">Cytoskeleton</location>
        <location evidence="1">Microtubule organizing center</location>
        <location evidence="1">Centrosome</location>
        <location evidence="1">Centriole</location>
    </subcellularLocation>
    <subcellularLocation>
        <location evidence="2">Nucleus</location>
    </subcellularLocation>
</comment>
<evidence type="ECO:0000256" key="11">
    <source>
        <dbReference type="ARBA" id="ARBA00023204"/>
    </source>
</evidence>
<dbReference type="InterPro" id="IPR053233">
    <property type="entry name" value="ABRA-related"/>
</dbReference>
<evidence type="ECO:0000256" key="18">
    <source>
        <dbReference type="SAM" id="Coils"/>
    </source>
</evidence>
<dbReference type="GO" id="GO:0030030">
    <property type="term" value="P:cell projection organization"/>
    <property type="evidence" value="ECO:0007669"/>
    <property type="project" value="UniProtKB-KW"/>
</dbReference>
<evidence type="ECO:0000313" key="21">
    <source>
        <dbReference type="EMBL" id="CAE1330696.1"/>
    </source>
</evidence>
<dbReference type="InterPro" id="IPR000789">
    <property type="entry name" value="Cyclin-dep_kinase_reg-sub"/>
</dbReference>
<dbReference type="InterPro" id="IPR001202">
    <property type="entry name" value="WW_dom"/>
</dbReference>
<keyword evidence="11" id="KW-0234">DNA repair</keyword>
<feature type="region of interest" description="Disordered" evidence="19">
    <location>
        <begin position="182"/>
        <end position="207"/>
    </location>
</feature>
<dbReference type="PROSITE" id="PS50020">
    <property type="entry name" value="WW_DOMAIN_2"/>
    <property type="match status" value="1"/>
</dbReference>
<organism evidence="21 22">
    <name type="scientific">Acanthosepion pharaonis</name>
    <name type="common">Pharaoh cuttlefish</name>
    <name type="synonym">Sepia pharaonis</name>
    <dbReference type="NCBI Taxonomy" id="158019"/>
    <lineage>
        <taxon>Eukaryota</taxon>
        <taxon>Metazoa</taxon>
        <taxon>Spiralia</taxon>
        <taxon>Lophotrochozoa</taxon>
        <taxon>Mollusca</taxon>
        <taxon>Cephalopoda</taxon>
        <taxon>Coleoidea</taxon>
        <taxon>Decapodiformes</taxon>
        <taxon>Sepiida</taxon>
        <taxon>Sepiina</taxon>
        <taxon>Sepiidae</taxon>
        <taxon>Acanthosepion</taxon>
    </lineage>
</organism>
<evidence type="ECO:0000256" key="4">
    <source>
        <dbReference type="ARBA" id="ARBA00022490"/>
    </source>
</evidence>
<dbReference type="FunFam" id="3.30.170.10:FF:000001">
    <property type="entry name" value="Cyclin-dependent kinases regulatory subunit"/>
    <property type="match status" value="1"/>
</dbReference>
<evidence type="ECO:0000256" key="1">
    <source>
        <dbReference type="ARBA" id="ARBA00004114"/>
    </source>
</evidence>
<evidence type="ECO:0000256" key="2">
    <source>
        <dbReference type="ARBA" id="ARBA00004123"/>
    </source>
</evidence>
<name>A0A812EZF6_ACAPH</name>
<dbReference type="GO" id="GO:0097539">
    <property type="term" value="C:ciliary transition fiber"/>
    <property type="evidence" value="ECO:0007669"/>
    <property type="project" value="UniProtKB-ARBA"/>
</dbReference>
<dbReference type="PANTHER" id="PTHR21715:SF0">
    <property type="entry name" value="RH04127P"/>
    <property type="match status" value="1"/>
</dbReference>
<feature type="region of interest" description="Disordered" evidence="19">
    <location>
        <begin position="114"/>
        <end position="142"/>
    </location>
</feature>
<dbReference type="EMBL" id="CAHIKZ030005585">
    <property type="protein sequence ID" value="CAE1330696.1"/>
    <property type="molecule type" value="Genomic_DNA"/>
</dbReference>
<evidence type="ECO:0000256" key="10">
    <source>
        <dbReference type="ARBA" id="ARBA00023054"/>
    </source>
</evidence>
<keyword evidence="10 18" id="KW-0175">Coiled coil</keyword>
<keyword evidence="22" id="KW-1185">Reference proteome</keyword>
<evidence type="ECO:0000256" key="16">
    <source>
        <dbReference type="ARBA" id="ARBA00061715"/>
    </source>
</evidence>
<evidence type="ECO:0000256" key="3">
    <source>
        <dbReference type="ARBA" id="ARBA00007782"/>
    </source>
</evidence>
<dbReference type="AlphaFoldDB" id="A0A812EZF6"/>
<feature type="coiled-coil region" evidence="18">
    <location>
        <begin position="342"/>
        <end position="678"/>
    </location>
</feature>
<evidence type="ECO:0000256" key="19">
    <source>
        <dbReference type="SAM" id="MobiDB-lite"/>
    </source>
</evidence>
<keyword evidence="13" id="KW-0539">Nucleus</keyword>
<feature type="compositionally biased region" description="Polar residues" evidence="19">
    <location>
        <begin position="185"/>
        <end position="207"/>
    </location>
</feature>
<dbReference type="GO" id="GO:0005634">
    <property type="term" value="C:nucleus"/>
    <property type="evidence" value="ECO:0007669"/>
    <property type="project" value="UniProtKB-SubCell"/>
</dbReference>
<dbReference type="GO" id="GO:0005814">
    <property type="term" value="C:centriole"/>
    <property type="evidence" value="ECO:0007669"/>
    <property type="project" value="UniProtKB-SubCell"/>
</dbReference>
<dbReference type="GO" id="GO:0006281">
    <property type="term" value="P:DNA repair"/>
    <property type="evidence" value="ECO:0007669"/>
    <property type="project" value="UniProtKB-KW"/>
</dbReference>